<organism evidence="2 3">
    <name type="scientific">Candidatus Nealsonbacteria bacterium CG15_BIG_FIL_POST_REV_8_21_14_020_37_12</name>
    <dbReference type="NCBI Taxonomy" id="1974716"/>
    <lineage>
        <taxon>Bacteria</taxon>
        <taxon>Candidatus Nealsoniibacteriota</taxon>
    </lineage>
</organism>
<dbReference type="InterPro" id="IPR038726">
    <property type="entry name" value="PDDEXK_AddAB-type"/>
</dbReference>
<comment type="caution">
    <text evidence="2">The sequence shown here is derived from an EMBL/GenBank/DDBJ whole genome shotgun (WGS) entry which is preliminary data.</text>
</comment>
<proteinExistence type="predicted"/>
<dbReference type="InterPro" id="IPR011335">
    <property type="entry name" value="Restrct_endonuc-II-like"/>
</dbReference>
<protein>
    <recommendedName>
        <fullName evidence="1">PD-(D/E)XK endonuclease-like domain-containing protein</fullName>
    </recommendedName>
</protein>
<dbReference type="AlphaFoldDB" id="A0A2M7H1K2"/>
<dbReference type="Proteomes" id="UP000230215">
    <property type="component" value="Unassembled WGS sequence"/>
</dbReference>
<name>A0A2M7H1K2_9BACT</name>
<feature type="domain" description="PD-(D/E)XK endonuclease-like" evidence="1">
    <location>
        <begin position="98"/>
        <end position="243"/>
    </location>
</feature>
<dbReference type="Gene3D" id="3.90.320.10">
    <property type="match status" value="1"/>
</dbReference>
<evidence type="ECO:0000259" key="1">
    <source>
        <dbReference type="Pfam" id="PF12705"/>
    </source>
</evidence>
<dbReference type="Pfam" id="PF12705">
    <property type="entry name" value="PDDEXK_1"/>
    <property type="match status" value="1"/>
</dbReference>
<dbReference type="SUPFAM" id="SSF52980">
    <property type="entry name" value="Restriction endonuclease-like"/>
    <property type="match status" value="1"/>
</dbReference>
<gene>
    <name evidence="2" type="ORF">COW25_00950</name>
</gene>
<evidence type="ECO:0000313" key="3">
    <source>
        <dbReference type="Proteomes" id="UP000230215"/>
    </source>
</evidence>
<sequence>MSQYYNSKRVNNLYKLGSREPFKLSRSKIDLFFNCPRCFYFDRRLGIGRPPGFPFSLNSAVDKLLKMEFDVHRANGTNHPLIEEYGIDARPVPHEDLEKWRHNFTGIQYLHEPTNFLITGAIDDLWQNSKGEYIVVDYKSTSKDEEITELNKEWQDGYKRQMEIYQWLLRKNGYKVSDTGYFVYCNGKTDRKAFDARLEFDITIIPYTGNDSWIERVILEAHKCLNGEKIPEAGADCDYCDYIRAINEEQ</sequence>
<dbReference type="EMBL" id="PFGB01000033">
    <property type="protein sequence ID" value="PIW35126.1"/>
    <property type="molecule type" value="Genomic_DNA"/>
</dbReference>
<accession>A0A2M7H1K2</accession>
<dbReference type="InterPro" id="IPR011604">
    <property type="entry name" value="PDDEXK-like_dom_sf"/>
</dbReference>
<reference evidence="3" key="1">
    <citation type="submission" date="2017-09" db="EMBL/GenBank/DDBJ databases">
        <title>Depth-based differentiation of microbial function through sediment-hosted aquifers and enrichment of novel symbionts in the deep terrestrial subsurface.</title>
        <authorList>
            <person name="Probst A.J."/>
            <person name="Ladd B."/>
            <person name="Jarett J.K."/>
            <person name="Geller-Mcgrath D.E."/>
            <person name="Sieber C.M.K."/>
            <person name="Emerson J.B."/>
            <person name="Anantharaman K."/>
            <person name="Thomas B.C."/>
            <person name="Malmstrom R."/>
            <person name="Stieglmeier M."/>
            <person name="Klingl A."/>
            <person name="Woyke T."/>
            <person name="Ryan C.M."/>
            <person name="Banfield J.F."/>
        </authorList>
    </citation>
    <scope>NUCLEOTIDE SEQUENCE [LARGE SCALE GENOMIC DNA]</scope>
</reference>
<evidence type="ECO:0000313" key="2">
    <source>
        <dbReference type="EMBL" id="PIW35126.1"/>
    </source>
</evidence>